<dbReference type="AlphaFoldDB" id="A0A4E0RTQ0"/>
<keyword evidence="3" id="KW-1185">Reference proteome</keyword>
<feature type="transmembrane region" description="Helical" evidence="1">
    <location>
        <begin position="108"/>
        <end position="129"/>
    </location>
</feature>
<keyword evidence="1" id="KW-0812">Transmembrane</keyword>
<evidence type="ECO:0000256" key="1">
    <source>
        <dbReference type="SAM" id="Phobius"/>
    </source>
</evidence>
<accession>A0A4E0RTQ0</accession>
<evidence type="ECO:0000313" key="3">
    <source>
        <dbReference type="Proteomes" id="UP000230066"/>
    </source>
</evidence>
<proteinExistence type="predicted"/>
<feature type="transmembrane region" description="Helical" evidence="1">
    <location>
        <begin position="7"/>
        <end position="31"/>
    </location>
</feature>
<dbReference type="Proteomes" id="UP000230066">
    <property type="component" value="Unassembled WGS sequence"/>
</dbReference>
<protein>
    <submittedName>
        <fullName evidence="2">Uncharacterized protein</fullName>
    </submittedName>
</protein>
<keyword evidence="1" id="KW-0472">Membrane</keyword>
<evidence type="ECO:0000313" key="2">
    <source>
        <dbReference type="EMBL" id="THD24838.1"/>
    </source>
</evidence>
<name>A0A4E0RTQ0_FASHE</name>
<comment type="caution">
    <text evidence="2">The sequence shown here is derived from an EMBL/GenBank/DDBJ whole genome shotgun (WGS) entry which is preliminary data.</text>
</comment>
<organism evidence="2 3">
    <name type="scientific">Fasciola hepatica</name>
    <name type="common">Liver fluke</name>
    <dbReference type="NCBI Taxonomy" id="6192"/>
    <lineage>
        <taxon>Eukaryota</taxon>
        <taxon>Metazoa</taxon>
        <taxon>Spiralia</taxon>
        <taxon>Lophotrochozoa</taxon>
        <taxon>Platyhelminthes</taxon>
        <taxon>Trematoda</taxon>
        <taxon>Digenea</taxon>
        <taxon>Plagiorchiida</taxon>
        <taxon>Echinostomata</taxon>
        <taxon>Echinostomatoidea</taxon>
        <taxon>Fasciolidae</taxon>
        <taxon>Fasciola</taxon>
    </lineage>
</organism>
<keyword evidence="1" id="KW-1133">Transmembrane helix</keyword>
<reference evidence="2" key="1">
    <citation type="submission" date="2019-03" db="EMBL/GenBank/DDBJ databases">
        <title>Improved annotation for the trematode Fasciola hepatica.</title>
        <authorList>
            <person name="Choi Y.-J."/>
            <person name="Martin J."/>
            <person name="Mitreva M."/>
        </authorList>
    </citation>
    <scope>NUCLEOTIDE SEQUENCE [LARGE SCALE GENOMIC DNA]</scope>
</reference>
<dbReference type="EMBL" id="JXXN02001404">
    <property type="protein sequence ID" value="THD24838.1"/>
    <property type="molecule type" value="Genomic_DNA"/>
</dbReference>
<sequence length="135" mass="14388">MEPRTLLEVILGVTSLVAAVLGIVPLVLSTIGNLNSPGQFQCYVALDIVAIILLLAGAIVAFVIACRNIYHSYPMLVVCAVIIPLGLLAYIVANACFWPPNTPSPGSWLLSAMWAAFPPALTAIIYVCVRPDRVL</sequence>
<feature type="transmembrane region" description="Helical" evidence="1">
    <location>
        <begin position="73"/>
        <end position="93"/>
    </location>
</feature>
<gene>
    <name evidence="2" type="ORF">D915_004159</name>
</gene>
<feature type="transmembrane region" description="Helical" evidence="1">
    <location>
        <begin position="43"/>
        <end position="66"/>
    </location>
</feature>